<comment type="caution">
    <text evidence="1">The sequence shown here is derived from an EMBL/GenBank/DDBJ whole genome shotgun (WGS) entry which is preliminary data.</text>
</comment>
<keyword evidence="1" id="KW-0067">ATP-binding</keyword>
<dbReference type="Proteomes" id="UP000644441">
    <property type="component" value="Unassembled WGS sequence"/>
</dbReference>
<keyword evidence="1" id="KW-0378">Hydrolase</keyword>
<gene>
    <name evidence="1" type="ORF">ISO4_01622</name>
</gene>
<organism evidence="1 2">
    <name type="scientific">Alloalcanivorax venustensis ISO4</name>
    <dbReference type="NCBI Taxonomy" id="1177184"/>
    <lineage>
        <taxon>Bacteria</taxon>
        <taxon>Pseudomonadati</taxon>
        <taxon>Pseudomonadota</taxon>
        <taxon>Gammaproteobacteria</taxon>
        <taxon>Oceanospirillales</taxon>
        <taxon>Alcanivoracaceae</taxon>
        <taxon>Alloalcanivorax</taxon>
    </lineage>
</organism>
<keyword evidence="1" id="KW-0347">Helicase</keyword>
<name>A0ABS0AIC7_9GAMM</name>
<accession>A0ABS0AIC7</accession>
<keyword evidence="2" id="KW-1185">Reference proteome</keyword>
<proteinExistence type="predicted"/>
<evidence type="ECO:0000313" key="2">
    <source>
        <dbReference type="Proteomes" id="UP000644441"/>
    </source>
</evidence>
<sequence length="117" mass="13933">MQRRHRCISQAVAFDTEEAQRHYFRRQRQAMEQRFGDPELDTFNLTLWEKLLLWFEGMNKTVERFQTVYWTVEQGHSAQLSLSERPNQRRKYLVAMDLNRESTVSSGPGPEIEQAPD</sequence>
<protein>
    <submittedName>
        <fullName evidence="1">DNA/RNA helicase domain-containing protein</fullName>
    </submittedName>
</protein>
<reference evidence="1 2" key="1">
    <citation type="submission" date="2012-09" db="EMBL/GenBank/DDBJ databases">
        <title>Genome Sequence of alkane-degrading Bacterium Alcanivorax venustensis ISO4.</title>
        <authorList>
            <person name="Lai Q."/>
            <person name="Shao Z."/>
        </authorList>
    </citation>
    <scope>NUCLEOTIDE SEQUENCE [LARGE SCALE GENOMIC DNA]</scope>
    <source>
        <strain evidence="1 2">ISO4</strain>
    </source>
</reference>
<evidence type="ECO:0000313" key="1">
    <source>
        <dbReference type="EMBL" id="MBF5053020.1"/>
    </source>
</evidence>
<dbReference type="GO" id="GO:0004386">
    <property type="term" value="F:helicase activity"/>
    <property type="evidence" value="ECO:0007669"/>
    <property type="project" value="UniProtKB-KW"/>
</dbReference>
<keyword evidence="1" id="KW-0547">Nucleotide-binding</keyword>
<dbReference type="EMBL" id="ARXR01000010">
    <property type="protein sequence ID" value="MBF5053020.1"/>
    <property type="molecule type" value="Genomic_DNA"/>
</dbReference>